<protein>
    <submittedName>
        <fullName evidence="5">NB-ARC domain-containing protein</fullName>
    </submittedName>
</protein>
<organism evidence="5 6">
    <name type="scientific">Actinoplanes lutulentus</name>
    <dbReference type="NCBI Taxonomy" id="1287878"/>
    <lineage>
        <taxon>Bacteria</taxon>
        <taxon>Bacillati</taxon>
        <taxon>Actinomycetota</taxon>
        <taxon>Actinomycetes</taxon>
        <taxon>Micromonosporales</taxon>
        <taxon>Micromonosporaceae</taxon>
        <taxon>Actinoplanes</taxon>
    </lineage>
</organism>
<dbReference type="InterPro" id="IPR045555">
    <property type="entry name" value="VMAP-M0"/>
</dbReference>
<evidence type="ECO:0000313" key="5">
    <source>
        <dbReference type="EMBL" id="RAK35536.1"/>
    </source>
</evidence>
<evidence type="ECO:0000259" key="1">
    <source>
        <dbReference type="Pfam" id="PF00931"/>
    </source>
</evidence>
<accession>A0A327Z9C8</accession>
<feature type="domain" description="vWA-MoxR associated protein middle region 0" evidence="2">
    <location>
        <begin position="138"/>
        <end position="196"/>
    </location>
</feature>
<dbReference type="InterPro" id="IPR027417">
    <property type="entry name" value="P-loop_NTPase"/>
</dbReference>
<feature type="domain" description="NB-ARC" evidence="1">
    <location>
        <begin position="242"/>
        <end position="392"/>
    </location>
</feature>
<dbReference type="EMBL" id="QLMJ01000009">
    <property type="protein sequence ID" value="RAK35536.1"/>
    <property type="molecule type" value="Genomic_DNA"/>
</dbReference>
<dbReference type="Pfam" id="PF00931">
    <property type="entry name" value="NB-ARC"/>
    <property type="match status" value="1"/>
</dbReference>
<proteinExistence type="predicted"/>
<dbReference type="SUPFAM" id="SSF52540">
    <property type="entry name" value="P-loop containing nucleoside triphosphate hydrolases"/>
    <property type="match status" value="1"/>
</dbReference>
<dbReference type="InterPro" id="IPR056681">
    <property type="entry name" value="DUF7779"/>
</dbReference>
<dbReference type="Proteomes" id="UP000249341">
    <property type="component" value="Unassembled WGS sequence"/>
</dbReference>
<reference evidence="5 6" key="1">
    <citation type="submission" date="2018-06" db="EMBL/GenBank/DDBJ databases">
        <title>Genomic Encyclopedia of Type Strains, Phase III (KMG-III): the genomes of soil and plant-associated and newly described type strains.</title>
        <authorList>
            <person name="Whitman W."/>
        </authorList>
    </citation>
    <scope>NUCLEOTIDE SEQUENCE [LARGE SCALE GENOMIC DNA]</scope>
    <source>
        <strain evidence="5 6">CGMCC 4.7090</strain>
    </source>
</reference>
<dbReference type="PANTHER" id="PTHR46082:SF6">
    <property type="entry name" value="AAA+ ATPASE DOMAIN-CONTAINING PROTEIN-RELATED"/>
    <property type="match status" value="1"/>
</dbReference>
<dbReference type="RefSeq" id="WP_220091373.1">
    <property type="nucleotide sequence ID" value="NZ_JACHWI010000006.1"/>
</dbReference>
<dbReference type="InterPro" id="IPR011990">
    <property type="entry name" value="TPR-like_helical_dom_sf"/>
</dbReference>
<dbReference type="Gene3D" id="3.40.50.300">
    <property type="entry name" value="P-loop containing nucleotide triphosphate hydrolases"/>
    <property type="match status" value="1"/>
</dbReference>
<dbReference type="InterPro" id="IPR045431">
    <property type="entry name" value="EAD2"/>
</dbReference>
<dbReference type="SUPFAM" id="SSF48452">
    <property type="entry name" value="TPR-like"/>
    <property type="match status" value="3"/>
</dbReference>
<dbReference type="Pfam" id="PF13424">
    <property type="entry name" value="TPR_12"/>
    <property type="match status" value="2"/>
</dbReference>
<evidence type="ECO:0000259" key="2">
    <source>
        <dbReference type="Pfam" id="PF19916"/>
    </source>
</evidence>
<evidence type="ECO:0000259" key="4">
    <source>
        <dbReference type="Pfam" id="PF25000"/>
    </source>
</evidence>
<keyword evidence="6" id="KW-1185">Reference proteome</keyword>
<dbReference type="InterPro" id="IPR053137">
    <property type="entry name" value="NLR-like"/>
</dbReference>
<name>A0A327Z9C8_9ACTN</name>
<evidence type="ECO:0000313" key="6">
    <source>
        <dbReference type="Proteomes" id="UP000249341"/>
    </source>
</evidence>
<comment type="caution">
    <text evidence="5">The sequence shown here is derived from an EMBL/GenBank/DDBJ whole genome shotgun (WGS) entry which is preliminary data.</text>
</comment>
<sequence>MPEIKPLDALVDALLQVNALSDGDARDRAVDHSASLLRRKFPTRRSPDPRRDLLSLINSFDLLSGATVIFTRVVADHHPEAAALRAAEIALDLRRPLLLSRPDRFDLCRMLGEVGTTSVFKALDELSEVPELQNFNIWRDWDAVVRVMEQQPVPDGGVPPLLRFVIRLARLVGTSTGNSLRQWATDVAGGLGVSETDYDALRLAERDEAGPDEPRRRVSSTRAIRGGVPLQNHNFTGRTVLLDRLATTLASGSKAAVLPQSVHGMGGVGKTQLVLEYVYRHLDDYDLVWWIPADATAGVLASLEQLAGQLGVRPGENAQQTARLVLDTLAAGTMKWLLVYDNANDPDSIDEYLPSTGGDVVVTTRNKEWAAFGTDIEVDVFERDESIDLLRRRTDNSISTVDADRLADRLGDLPLALEQAASWYLLTRMPVSEYIELLKRHQNELLSEGKPAGYPDSVVAFVTLAIDRLRTKTPATAQLLELFAFLGGEPVPISLLRFGQSTMVVEPLRTLLGNSIRINIAIRDLTRYGLVKVDNAQRLRVHRLVQAVLRDVMDDATAAEILRSVQNLLASANPGDPDERDSRADLDLHREIGPHLLPASMISAESIAARTTVLDHVRYLYNMGDYENSNRLATDAVAHWERETHDPKLGPHGELTLNGRAHIANARRALGESYPADEITTDTYELMRRHLGENARPTLVMGNQIAQALRIRGEYAVSLSFSRESLERHREVFHHPAPYILNAQSNLAVAYRMVGDFAAAADLDQDTLNYWEATGQESPGREAGSALTTSFGALEAYMNIARDYYGLGAYQAGIAVVEGWREALLNERSSGHRLVLLSGRTYGILLRKAGRLQDAAAVLSENLDQTLARFGPHHEYTVAALTSYGNLLRQSGDIAGALQHLREAVTRYREYFGDRHPLTLSALVNEAIARRAAGEHDFAAEIDAEAYEQLTATLGADHPYTLCAGTSLATDHALRGDTAEAVSLSTDVLDRSRRVSGGPHEVRGGARHPYLIARAVNLSHDLRSAGATTEADQLLSTSLEELGQALAPPHPELTAARAGERLECDIEPPPT</sequence>
<dbReference type="AlphaFoldDB" id="A0A327Z9C8"/>
<gene>
    <name evidence="5" type="ORF">B0I29_1099</name>
</gene>
<dbReference type="GO" id="GO:0043531">
    <property type="term" value="F:ADP binding"/>
    <property type="evidence" value="ECO:0007669"/>
    <property type="project" value="InterPro"/>
</dbReference>
<dbReference type="InterPro" id="IPR002182">
    <property type="entry name" value="NB-ARC"/>
</dbReference>
<dbReference type="PANTHER" id="PTHR46082">
    <property type="entry name" value="ATP/GTP-BINDING PROTEIN-RELATED"/>
    <property type="match status" value="1"/>
</dbReference>
<feature type="domain" description="DUF7779" evidence="4">
    <location>
        <begin position="471"/>
        <end position="556"/>
    </location>
</feature>
<dbReference type="Pfam" id="PF19956">
    <property type="entry name" value="EAD2"/>
    <property type="match status" value="1"/>
</dbReference>
<evidence type="ECO:0000259" key="3">
    <source>
        <dbReference type="Pfam" id="PF19956"/>
    </source>
</evidence>
<feature type="domain" description="Effector-associated" evidence="3">
    <location>
        <begin position="11"/>
        <end position="88"/>
    </location>
</feature>
<dbReference type="Pfam" id="PF25000">
    <property type="entry name" value="DUF7779"/>
    <property type="match status" value="1"/>
</dbReference>
<dbReference type="Gene3D" id="1.25.40.10">
    <property type="entry name" value="Tetratricopeptide repeat domain"/>
    <property type="match status" value="2"/>
</dbReference>
<dbReference type="NCBIfam" id="NF040586">
    <property type="entry name" value="FxSxx_TPR"/>
    <property type="match status" value="1"/>
</dbReference>
<dbReference type="Pfam" id="PF19916">
    <property type="entry name" value="VMAP-M0"/>
    <property type="match status" value="1"/>
</dbReference>